<evidence type="ECO:0000256" key="6">
    <source>
        <dbReference type="ARBA" id="ARBA00023136"/>
    </source>
</evidence>
<evidence type="ECO:0000256" key="4">
    <source>
        <dbReference type="ARBA" id="ARBA00022692"/>
    </source>
</evidence>
<dbReference type="Proteomes" id="UP000538292">
    <property type="component" value="Unassembled WGS sequence"/>
</dbReference>
<feature type="domain" description="Type II secretion system protein GspF" evidence="8">
    <location>
        <begin position="16"/>
        <end position="135"/>
    </location>
</feature>
<dbReference type="InterPro" id="IPR003004">
    <property type="entry name" value="GspF/PilC"/>
</dbReference>
<feature type="transmembrane region" description="Helical" evidence="7">
    <location>
        <begin position="155"/>
        <end position="179"/>
    </location>
</feature>
<evidence type="ECO:0000256" key="3">
    <source>
        <dbReference type="ARBA" id="ARBA00022475"/>
    </source>
</evidence>
<keyword evidence="5 7" id="KW-1133">Transmembrane helix</keyword>
<name>A0A7W1XUC8_9BACL</name>
<evidence type="ECO:0000313" key="9">
    <source>
        <dbReference type="EMBL" id="MBA4603464.1"/>
    </source>
</evidence>
<dbReference type="PRINTS" id="PR00812">
    <property type="entry name" value="BCTERIALGSPF"/>
</dbReference>
<dbReference type="PANTHER" id="PTHR30012:SF0">
    <property type="entry name" value="TYPE II SECRETION SYSTEM PROTEIN F-RELATED"/>
    <property type="match status" value="1"/>
</dbReference>
<organism evidence="9 10">
    <name type="scientific">Thermoactinomyces mirandus</name>
    <dbReference type="NCBI Taxonomy" id="2756294"/>
    <lineage>
        <taxon>Bacteria</taxon>
        <taxon>Bacillati</taxon>
        <taxon>Bacillota</taxon>
        <taxon>Bacilli</taxon>
        <taxon>Bacillales</taxon>
        <taxon>Thermoactinomycetaceae</taxon>
        <taxon>Thermoactinomyces</taxon>
    </lineage>
</organism>
<sequence>MVWRKKLWKAEQYMVFSQQMGHLLESGIPLLACLELLASQRIITEPDYNSLKTSLQNGRYLSSSLKKLLFPPMFISFIKAAEEHGDYVLGFKQCAAYYAAKAKWQRELKKAYTYPLLVLLLTICAFVFMFAVVMPRFSQLYETMGISLPGITQQLFVLYSFMPRFLVLGVILLSAILVAGHVTKYIPGTVRTWLGARWMRLPIIRRLYQYRNTHYVTVQLASLLKAGLSLVDALNVIQNHTPWPVLVRYLEKVKECLLAGNSLSSALYQKAKHVFLPSFAKMAALAEESGQLDQALTSLADGTEMMIRYKLERITKSLEPAFIFTIGLLIAVTVVALFMPLLKLVQAL</sequence>
<dbReference type="InterPro" id="IPR042094">
    <property type="entry name" value="T2SS_GspF_sf"/>
</dbReference>
<keyword evidence="4 7" id="KW-0812">Transmembrane</keyword>
<reference evidence="9 10" key="1">
    <citation type="submission" date="2020-07" db="EMBL/GenBank/DDBJ databases">
        <title>Thermoactinomyces phylogeny.</title>
        <authorList>
            <person name="Dunlap C."/>
        </authorList>
    </citation>
    <scope>NUCLEOTIDE SEQUENCE [LARGE SCALE GENOMIC DNA]</scope>
    <source>
        <strain evidence="9 10">AMNI-1</strain>
    </source>
</reference>
<comment type="caution">
    <text evidence="9">The sequence shown here is derived from an EMBL/GenBank/DDBJ whole genome shotgun (WGS) entry which is preliminary data.</text>
</comment>
<evidence type="ECO:0000256" key="7">
    <source>
        <dbReference type="SAM" id="Phobius"/>
    </source>
</evidence>
<feature type="transmembrane region" description="Helical" evidence="7">
    <location>
        <begin position="321"/>
        <end position="342"/>
    </location>
</feature>
<accession>A0A7W1XUC8</accession>
<evidence type="ECO:0000256" key="5">
    <source>
        <dbReference type="ARBA" id="ARBA00022989"/>
    </source>
</evidence>
<dbReference type="AlphaFoldDB" id="A0A7W1XUC8"/>
<evidence type="ECO:0000313" key="10">
    <source>
        <dbReference type="Proteomes" id="UP000538292"/>
    </source>
</evidence>
<keyword evidence="6 7" id="KW-0472">Membrane</keyword>
<protein>
    <submittedName>
        <fullName evidence="9">Type II secretion system F family protein</fullName>
    </submittedName>
</protein>
<evidence type="ECO:0000256" key="2">
    <source>
        <dbReference type="ARBA" id="ARBA00005745"/>
    </source>
</evidence>
<dbReference type="EMBL" id="JACEOL010000053">
    <property type="protein sequence ID" value="MBA4603464.1"/>
    <property type="molecule type" value="Genomic_DNA"/>
</dbReference>
<dbReference type="PANTHER" id="PTHR30012">
    <property type="entry name" value="GENERAL SECRETION PATHWAY PROTEIN"/>
    <property type="match status" value="1"/>
</dbReference>
<dbReference type="GO" id="GO:0005886">
    <property type="term" value="C:plasma membrane"/>
    <property type="evidence" value="ECO:0007669"/>
    <property type="project" value="UniProtKB-SubCell"/>
</dbReference>
<keyword evidence="10" id="KW-1185">Reference proteome</keyword>
<dbReference type="InterPro" id="IPR018076">
    <property type="entry name" value="T2SS_GspF_dom"/>
</dbReference>
<evidence type="ECO:0000256" key="1">
    <source>
        <dbReference type="ARBA" id="ARBA00004651"/>
    </source>
</evidence>
<evidence type="ECO:0000259" key="8">
    <source>
        <dbReference type="Pfam" id="PF00482"/>
    </source>
</evidence>
<feature type="transmembrane region" description="Helical" evidence="7">
    <location>
        <begin position="111"/>
        <end position="135"/>
    </location>
</feature>
<comment type="similarity">
    <text evidence="2">Belongs to the GSP F family.</text>
</comment>
<dbReference type="Gene3D" id="1.20.81.30">
    <property type="entry name" value="Type II secretion system (T2SS), domain F"/>
    <property type="match status" value="2"/>
</dbReference>
<feature type="domain" description="Type II secretion system protein GspF" evidence="8">
    <location>
        <begin position="219"/>
        <end position="340"/>
    </location>
</feature>
<keyword evidence="3" id="KW-1003">Cell membrane</keyword>
<proteinExistence type="inferred from homology"/>
<dbReference type="Pfam" id="PF00482">
    <property type="entry name" value="T2SSF"/>
    <property type="match status" value="2"/>
</dbReference>
<gene>
    <name evidence="9" type="ORF">H2C83_14330</name>
</gene>
<comment type="subcellular location">
    <subcellularLocation>
        <location evidence="1">Cell membrane</location>
        <topology evidence="1">Multi-pass membrane protein</topology>
    </subcellularLocation>
</comment>